<keyword evidence="2" id="KW-1185">Reference proteome</keyword>
<organism evidence="1 2">
    <name type="scientific">Sphagnum jensenii</name>
    <dbReference type="NCBI Taxonomy" id="128206"/>
    <lineage>
        <taxon>Eukaryota</taxon>
        <taxon>Viridiplantae</taxon>
        <taxon>Streptophyta</taxon>
        <taxon>Embryophyta</taxon>
        <taxon>Bryophyta</taxon>
        <taxon>Sphagnophytina</taxon>
        <taxon>Sphagnopsida</taxon>
        <taxon>Sphagnales</taxon>
        <taxon>Sphagnaceae</taxon>
        <taxon>Sphagnum</taxon>
    </lineage>
</organism>
<proteinExistence type="predicted"/>
<dbReference type="Proteomes" id="UP001497444">
    <property type="component" value="Chromosome 2"/>
</dbReference>
<dbReference type="EMBL" id="OZ020097">
    <property type="protein sequence ID" value="CAK9269419.1"/>
    <property type="molecule type" value="Genomic_DNA"/>
</dbReference>
<name>A0ABP0WRC8_9BRYO</name>
<sequence length="86" mass="10086">MVRLHVMPVRLPFDWRVVKYAVQDITPQSITLLLASLMHISEKVPSSVRSKQKEREVARSRLWARLFLETWNGFNNSLVEFCTSQL</sequence>
<gene>
    <name evidence="1" type="ORF">CSSPJE1EN1_LOCUS14897</name>
</gene>
<evidence type="ECO:0000313" key="2">
    <source>
        <dbReference type="Proteomes" id="UP001497444"/>
    </source>
</evidence>
<reference evidence="1 2" key="1">
    <citation type="submission" date="2024-02" db="EMBL/GenBank/DDBJ databases">
        <authorList>
            <consortium name="ELIXIR-Norway"/>
            <consortium name="Elixir Norway"/>
        </authorList>
    </citation>
    <scope>NUCLEOTIDE SEQUENCE [LARGE SCALE GENOMIC DNA]</scope>
</reference>
<evidence type="ECO:0000313" key="1">
    <source>
        <dbReference type="EMBL" id="CAK9269419.1"/>
    </source>
</evidence>
<protein>
    <submittedName>
        <fullName evidence="1">Uncharacterized protein</fullName>
    </submittedName>
</protein>
<accession>A0ABP0WRC8</accession>